<name>A0A370BVU1_ASPNG</name>
<feature type="transmembrane region" description="Helical" evidence="7">
    <location>
        <begin position="463"/>
        <end position="482"/>
    </location>
</feature>
<feature type="transmembrane region" description="Helical" evidence="7">
    <location>
        <begin position="169"/>
        <end position="187"/>
    </location>
</feature>
<comment type="similarity">
    <text evidence="2">Belongs to the amino acid/polyamine transporter 2 family.</text>
</comment>
<evidence type="ECO:0000256" key="6">
    <source>
        <dbReference type="SAM" id="MobiDB-lite"/>
    </source>
</evidence>
<feature type="transmembrane region" description="Helical" evidence="7">
    <location>
        <begin position="417"/>
        <end position="442"/>
    </location>
</feature>
<dbReference type="Proteomes" id="UP000253845">
    <property type="component" value="Unassembled WGS sequence"/>
</dbReference>
<dbReference type="EMBL" id="KZ851918">
    <property type="protein sequence ID" value="RDH19624.1"/>
    <property type="molecule type" value="Genomic_DNA"/>
</dbReference>
<feature type="transmembrane region" description="Helical" evidence="7">
    <location>
        <begin position="142"/>
        <end position="163"/>
    </location>
</feature>
<comment type="subcellular location">
    <subcellularLocation>
        <location evidence="1">Membrane</location>
        <topology evidence="1">Multi-pass membrane protein</topology>
    </subcellularLocation>
</comment>
<feature type="region of interest" description="Disordered" evidence="6">
    <location>
        <begin position="88"/>
        <end position="116"/>
    </location>
</feature>
<dbReference type="GO" id="GO:0015179">
    <property type="term" value="F:L-amino acid transmembrane transporter activity"/>
    <property type="evidence" value="ECO:0007669"/>
    <property type="project" value="TreeGrafter"/>
</dbReference>
<dbReference type="PANTHER" id="PTHR22950:SF461">
    <property type="entry name" value="AMINO ACID TRANSPORTER TRANSMEMBRANE DOMAIN-CONTAINING PROTEIN"/>
    <property type="match status" value="1"/>
</dbReference>
<reference evidence="9 10" key="1">
    <citation type="submission" date="2018-07" db="EMBL/GenBank/DDBJ databases">
        <title>Section-level genome sequencing of Aspergillus section Nigri to investigate inter- and intra-species variation.</title>
        <authorList>
            <consortium name="DOE Joint Genome Institute"/>
            <person name="Vesth T.C."/>
            <person name="Nybo J.L."/>
            <person name="Theobald S."/>
            <person name="Frisvad J.C."/>
            <person name="Larsen T.O."/>
            <person name="Nielsen K.F."/>
            <person name="Hoof J.B."/>
            <person name="Brandl J."/>
            <person name="Salamov A."/>
            <person name="Riley R."/>
            <person name="Gladden J.M."/>
            <person name="Phatale P."/>
            <person name="Nielsen M.T."/>
            <person name="Lyhne E.K."/>
            <person name="Kogle M.E."/>
            <person name="Strasser K."/>
            <person name="McDonnell E."/>
            <person name="Barry K."/>
            <person name="Clum A."/>
            <person name="Chen C."/>
            <person name="Nolan M."/>
            <person name="Sandor L."/>
            <person name="Kuo A."/>
            <person name="Lipzen A."/>
            <person name="Hainaut M."/>
            <person name="Drula E."/>
            <person name="Tsang A."/>
            <person name="Magnuson J.K."/>
            <person name="Henrissat B."/>
            <person name="Wiebenga A."/>
            <person name="Simmons B.A."/>
            <person name="Makela M.R."/>
            <person name="De vries R.P."/>
            <person name="Grigoriev I.V."/>
            <person name="Mortensen U.H."/>
            <person name="Baker S.E."/>
            <person name="Andersen M.R."/>
        </authorList>
    </citation>
    <scope>NUCLEOTIDE SEQUENCE [LARGE SCALE GENOMIC DNA]</scope>
    <source>
        <strain evidence="9 10">ATCC 13496</strain>
    </source>
</reference>
<dbReference type="GO" id="GO:0016020">
    <property type="term" value="C:membrane"/>
    <property type="evidence" value="ECO:0007669"/>
    <property type="project" value="UniProtKB-SubCell"/>
</dbReference>
<feature type="domain" description="Amino acid transporter transmembrane" evidence="8">
    <location>
        <begin position="136"/>
        <end position="510"/>
    </location>
</feature>
<evidence type="ECO:0000256" key="1">
    <source>
        <dbReference type="ARBA" id="ARBA00004141"/>
    </source>
</evidence>
<keyword evidence="4 7" id="KW-1133">Transmembrane helix</keyword>
<evidence type="ECO:0000256" key="3">
    <source>
        <dbReference type="ARBA" id="ARBA00022692"/>
    </source>
</evidence>
<gene>
    <name evidence="9" type="ORF">M747DRAFT_296429</name>
</gene>
<keyword evidence="5 7" id="KW-0472">Membrane</keyword>
<proteinExistence type="inferred from homology"/>
<protein>
    <submittedName>
        <fullName evidence="9">Transmembrane amino acid transporter family protein</fullName>
    </submittedName>
</protein>
<feature type="transmembrane region" description="Helical" evidence="7">
    <location>
        <begin position="550"/>
        <end position="575"/>
    </location>
</feature>
<keyword evidence="3 7" id="KW-0812">Transmembrane</keyword>
<feature type="transmembrane region" description="Helical" evidence="7">
    <location>
        <begin position="225"/>
        <end position="243"/>
    </location>
</feature>
<dbReference type="Pfam" id="PF01490">
    <property type="entry name" value="Aa_trans"/>
    <property type="match status" value="1"/>
</dbReference>
<organism evidence="9 10">
    <name type="scientific">Aspergillus niger ATCC 13496</name>
    <dbReference type="NCBI Taxonomy" id="1353008"/>
    <lineage>
        <taxon>Eukaryota</taxon>
        <taxon>Fungi</taxon>
        <taxon>Dikarya</taxon>
        <taxon>Ascomycota</taxon>
        <taxon>Pezizomycotina</taxon>
        <taxon>Eurotiomycetes</taxon>
        <taxon>Eurotiomycetidae</taxon>
        <taxon>Eurotiales</taxon>
        <taxon>Aspergillaceae</taxon>
        <taxon>Aspergillus</taxon>
        <taxon>Aspergillus subgen. Circumdati</taxon>
    </lineage>
</organism>
<dbReference type="VEuPathDB" id="FungiDB:M747DRAFT_296429"/>
<feature type="transmembrane region" description="Helical" evidence="7">
    <location>
        <begin position="375"/>
        <end position="397"/>
    </location>
</feature>
<dbReference type="AlphaFoldDB" id="A0A370BVU1"/>
<evidence type="ECO:0000313" key="10">
    <source>
        <dbReference type="Proteomes" id="UP000253845"/>
    </source>
</evidence>
<accession>A0A370BVU1</accession>
<feature type="transmembrane region" description="Helical" evidence="7">
    <location>
        <begin position="347"/>
        <end position="363"/>
    </location>
</feature>
<dbReference type="InterPro" id="IPR013057">
    <property type="entry name" value="AA_transpt_TM"/>
</dbReference>
<feature type="transmembrane region" description="Helical" evidence="7">
    <location>
        <begin position="488"/>
        <end position="512"/>
    </location>
</feature>
<sequence length="598" mass="66261">MATEIEPAEIPPVLGVLPAYGQDKETPLRMVPRADGVRARLDPNVTLEEYMYWAKIERQLEEEENRQYVLERGPLTVGKVIQNRFSKGVHHEKEKKGAQNSPQIEGEKGMVASTPSDSSLAVTDEEWRTAARALRTASWGTVFYLITTDVLGWANAPFVFASVGYGPAVALFIVFGCFAGFSGWILWKVFLELDSTRYPLINFGDTYYRVFGAWSRHLVNIGQSLQLLMSVSVLVLGNGQILSQLSNESICFVACMIIMMVIGMVCGSIRSLQRLGWLTNAAVWLNIADFIMIMVAAGGHFGIDYQAVISSTLIQVVEPVKVFAGPPPDKYQIQATGFSGQFTGVDQMVYSYGGAILFVAFLAEMRHPWDFWKGLLCAQMFICFVYIFFGAFVYSFYGQYSISNLYNVVEPKGLQMAVNIVYFLTSIIACILYFNIGMKSIYQQVFMELLNFPDISTTRGRMLWYGLGPIYWVIAFVIAAAVPNFSGISSMVGAALILNFTYTLPGILYVGFRCQKDAALPGEGYDPATGETVRHDSGMQRYIRGFKKHWVLNLFCIFYFCGGLACSGMGMWAAIESLIEVFGPGGTVATSFGCAAPV</sequence>
<feature type="transmembrane region" description="Helical" evidence="7">
    <location>
        <begin position="249"/>
        <end position="269"/>
    </location>
</feature>
<dbReference type="PANTHER" id="PTHR22950">
    <property type="entry name" value="AMINO ACID TRANSPORTER"/>
    <property type="match status" value="1"/>
</dbReference>
<evidence type="ECO:0000313" key="9">
    <source>
        <dbReference type="EMBL" id="RDH19624.1"/>
    </source>
</evidence>
<evidence type="ECO:0000256" key="2">
    <source>
        <dbReference type="ARBA" id="ARBA00008066"/>
    </source>
</evidence>
<evidence type="ECO:0000256" key="7">
    <source>
        <dbReference type="SAM" id="Phobius"/>
    </source>
</evidence>
<evidence type="ECO:0000256" key="4">
    <source>
        <dbReference type="ARBA" id="ARBA00022989"/>
    </source>
</evidence>
<evidence type="ECO:0000259" key="8">
    <source>
        <dbReference type="Pfam" id="PF01490"/>
    </source>
</evidence>
<feature type="transmembrane region" description="Helical" evidence="7">
    <location>
        <begin position="281"/>
        <end position="303"/>
    </location>
</feature>
<evidence type="ECO:0000256" key="5">
    <source>
        <dbReference type="ARBA" id="ARBA00023136"/>
    </source>
</evidence>